<evidence type="ECO:0008006" key="4">
    <source>
        <dbReference type="Google" id="ProtNLM"/>
    </source>
</evidence>
<accession>A0A0B4DWD0</accession>
<name>A0A0B4DWD0_PSEPS</name>
<dbReference type="AlphaFoldDB" id="A0A0B4DWD0"/>
<evidence type="ECO:0000313" key="2">
    <source>
        <dbReference type="EMBL" id="KIC68735.1"/>
    </source>
</evidence>
<protein>
    <recommendedName>
        <fullName evidence="4">Alternate-type signal peptide domain-containing protein</fullName>
    </recommendedName>
</protein>
<feature type="transmembrane region" description="Helical" evidence="1">
    <location>
        <begin position="28"/>
        <end position="50"/>
    </location>
</feature>
<keyword evidence="1" id="KW-0472">Membrane</keyword>
<gene>
    <name evidence="2" type="ORF">RM50_04600</name>
</gene>
<keyword evidence="1" id="KW-0812">Transmembrane</keyword>
<evidence type="ECO:0000256" key="1">
    <source>
        <dbReference type="SAM" id="Phobius"/>
    </source>
</evidence>
<dbReference type="EMBL" id="JWTB01000008">
    <property type="protein sequence ID" value="KIC68735.1"/>
    <property type="molecule type" value="Genomic_DNA"/>
</dbReference>
<organism evidence="2 3">
    <name type="scientific">Pseudarthrobacter phenanthrenivorans</name>
    <name type="common">Arthrobacter phenanthrenivorans</name>
    <dbReference type="NCBI Taxonomy" id="361575"/>
    <lineage>
        <taxon>Bacteria</taxon>
        <taxon>Bacillati</taxon>
        <taxon>Actinomycetota</taxon>
        <taxon>Actinomycetes</taxon>
        <taxon>Micrococcales</taxon>
        <taxon>Micrococcaceae</taxon>
        <taxon>Pseudarthrobacter</taxon>
    </lineage>
</organism>
<dbReference type="RefSeq" id="WP_043450447.1">
    <property type="nucleotide sequence ID" value="NZ_JWTB01000008.1"/>
</dbReference>
<comment type="caution">
    <text evidence="2">The sequence shown here is derived from an EMBL/GenBank/DDBJ whole genome shotgun (WGS) entry which is preliminary data.</text>
</comment>
<keyword evidence="1" id="KW-1133">Transmembrane helix</keyword>
<reference evidence="2 3" key="1">
    <citation type="submission" date="2014-12" db="EMBL/GenBank/DDBJ databases">
        <title>Genome sequencing of Arthrobacter phenanthrenivorans SWC37.</title>
        <authorList>
            <person name="Tan P.W."/>
            <person name="Chan K.-G."/>
        </authorList>
    </citation>
    <scope>NUCLEOTIDE SEQUENCE [LARGE SCALE GENOMIC DNA]</scope>
    <source>
        <strain evidence="2 3">SWC37</strain>
    </source>
</reference>
<proteinExistence type="predicted"/>
<dbReference type="Proteomes" id="UP000031196">
    <property type="component" value="Unassembled WGS sequence"/>
</dbReference>
<evidence type="ECO:0000313" key="3">
    <source>
        <dbReference type="Proteomes" id="UP000031196"/>
    </source>
</evidence>
<dbReference type="OrthoDB" id="5126324at2"/>
<sequence length="244" mass="24562">MSKHAFPAEPVAGSVVPAKQKGSKKKKLLLGLAALGVGAALITGGGALGVTNANWEKSITTPGEKIQGGKLGDALSGQPGYFDTSSDKAAPTPIDLATFRAVPGDQMSIAQAQAVTMIGNNLKADLIVELPVGGALTNALAAPGSGVTGHVYVGKGTYDPATFNPAQALASAPLDGTGPTAVVHFNQPALNGGEADLNDGTLTDGTPKLFGVVIIDYALSSTDNTVQGTEADLSAITYHMKQAR</sequence>